<gene>
    <name evidence="1" type="ordered locus">Mmcs_0805</name>
</gene>
<sequence length="1123" mass="125573">MSLSDWLSDTDYHWRQRLQPVNLVIEANFSIDEVRHAQQRYGAAARQLFLRGVPYRKFIRRYPALTLLVLVGHAALEYDQGKYWDSFWDELGIPRDADFETEIRKNLFDLLDKFSLARFPRIEEASTFRYVMTLTLHAGIPVHCLGDLLRVINDHIRQGRAPHGAALIEWLEEPGKEHRIDPLDVPVRNFIANGAQFAVDILDRIIELVQEVAANTGLLDADLDASTTGLPDVLLDELIKQLRDAPPTSQGRRLTGRHNRQPSIEYNVDDDEIVLVLPTPETDVDLPWRVSFDGDVRQVHPSRRWGGDAMSAQVAVPGPVREIVVAHPSGVNSALPLVMKSDPLLTFDKSGRWIPRRDGLKESVWAVFPEEFQLADTRAHQAVDAQDSGSPAGWRGWRSAFIDLTEITALQLLTSDRVAIGTPHSVRKDARPSFLLGSPVVGVSALDGRTVYNTRPWVLLPPSQTDPAPEWLVRVRHFGASEWIVEESWRAEEIETCVDPFDDDENPQLGLFEIVVNGPLGADARYVVFMAEGLHIDFDTPIRVPGREGLTPCTAEVTADHLAVSPSEPLRFGPRQLEQQIRLQSGDLESRIAVRPPHVEIRAGVSGEPAAWRMTPEVCDPADFAEDRFAAIRVPGIDHVQFAYISSHGDLLQRDPNSRRRHGDVVESRIQQFADTVRNNPGGRVVATLSTHAGPLDVTVLFAYPRRLASGVQLHEDTLKFFETPALDDLAVYVWSSTAPWRAPEVLPVSDGMAALPPALVDAGDLRCQLFIDDPWVLIEPPPMPPASAFVVEQVGWREDGTPSQVKLSRYLGTQRSAPIEVGAIPEVWAAMARLHADGKAERFDGLTQVLAVDPRFALERLGNSMIPAGDKMAMLIRSELVNHDFSAEETLNDLHAHPWFGCMVELADLPSLHNRREQVRDERAQTLAYLQDRGGVPLMDLLRTGTNDHAFGACFDGNVFRWTEIPGNRIEEKLREIQQIPLAQLHHDNLRAGVYEAFCRRSEWLASGWTAHFAMQTGLVATPIRHASLLAHEAVVTRHDRVRKIDASANPWILMSVESLTLALLARLEAHGRIDGRYLDRGLLRTWSRMAKLCPTMVANDLLIAEAVVLYDRRGDLTGEDT</sequence>
<name>A0A5Q5BFE1_MYCSS</name>
<dbReference type="KEGG" id="mmc:Mmcs_0805"/>
<reference evidence="1" key="1">
    <citation type="submission" date="2006-06" db="EMBL/GenBank/DDBJ databases">
        <title>Complete sequence of chromosome of Mycobacterium sp. MCS.</title>
        <authorList>
            <consortium name="US DOE Joint Genome Institute"/>
            <person name="Copeland A."/>
            <person name="Lucas S."/>
            <person name="Lapidus A."/>
            <person name="Barry K."/>
            <person name="Detter J.C."/>
            <person name="Glavina del Rio T."/>
            <person name="Hammon N."/>
            <person name="Israni S."/>
            <person name="Dalin E."/>
            <person name="Tice H."/>
            <person name="Pitluck S."/>
            <person name="Martinez M."/>
            <person name="Schmutz J."/>
            <person name="Larimer F."/>
            <person name="Land M."/>
            <person name="Hauser L."/>
            <person name="Kyrpides N."/>
            <person name="Kim E."/>
            <person name="Miller C.D."/>
            <person name="Hughes J.E."/>
            <person name="Anderson A.J."/>
            <person name="Sims R.C."/>
            <person name="Richardson P."/>
        </authorList>
    </citation>
    <scope>NUCLEOTIDE SEQUENCE [LARGE SCALE GENOMIC DNA]</scope>
    <source>
        <strain evidence="1">MCS</strain>
    </source>
</reference>
<dbReference type="AlphaFoldDB" id="A0A5Q5BFE1"/>
<evidence type="ECO:0000313" key="1">
    <source>
        <dbReference type="EMBL" id="ABG06924.1"/>
    </source>
</evidence>
<proteinExistence type="predicted"/>
<accession>A0A5Q5BFE1</accession>
<dbReference type="EMBL" id="CP000384">
    <property type="protein sequence ID" value="ABG06924.1"/>
    <property type="molecule type" value="Genomic_DNA"/>
</dbReference>
<protein>
    <submittedName>
        <fullName evidence="1">Uncharacterized protein</fullName>
    </submittedName>
</protein>
<organism evidence="1">
    <name type="scientific">Mycobacterium sp. (strain MCS)</name>
    <dbReference type="NCBI Taxonomy" id="164756"/>
    <lineage>
        <taxon>Bacteria</taxon>
        <taxon>Bacillati</taxon>
        <taxon>Actinomycetota</taxon>
        <taxon>Actinomycetes</taxon>
        <taxon>Mycobacteriales</taxon>
        <taxon>Mycobacteriaceae</taxon>
        <taxon>Mycobacterium</taxon>
    </lineage>
</organism>